<gene>
    <name evidence="2" type="ORF">ZHAS_00019642</name>
</gene>
<dbReference type="EMBL" id="KE525352">
    <property type="protein sequence ID" value="KFB51573.1"/>
    <property type="molecule type" value="Genomic_DNA"/>
</dbReference>
<reference evidence="2 4" key="1">
    <citation type="journal article" date="2014" name="BMC Genomics">
        <title>Genome sequence of Anopheles sinensis provides insight into genetics basis of mosquito competence for malaria parasites.</title>
        <authorList>
            <person name="Zhou D."/>
            <person name="Zhang D."/>
            <person name="Ding G."/>
            <person name="Shi L."/>
            <person name="Hou Q."/>
            <person name="Ye Y."/>
            <person name="Xu Y."/>
            <person name="Zhou H."/>
            <person name="Xiong C."/>
            <person name="Li S."/>
            <person name="Yu J."/>
            <person name="Hong S."/>
            <person name="Yu X."/>
            <person name="Zou P."/>
            <person name="Chen C."/>
            <person name="Chang X."/>
            <person name="Wang W."/>
            <person name="Lv Y."/>
            <person name="Sun Y."/>
            <person name="Ma L."/>
            <person name="Shen B."/>
            <person name="Zhu C."/>
        </authorList>
    </citation>
    <scope>NUCLEOTIDE SEQUENCE [LARGE SCALE GENOMIC DNA]</scope>
</reference>
<name>A0A084WMX9_ANOSI</name>
<dbReference type="EnsemblMetazoa" id="ASIC019642-RA">
    <property type="protein sequence ID" value="ASIC019642-PA"/>
    <property type="gene ID" value="ASIC019642"/>
</dbReference>
<dbReference type="EMBL" id="ATLV01024527">
    <property type="status" value="NOT_ANNOTATED_CDS"/>
    <property type="molecule type" value="Genomic_DNA"/>
</dbReference>
<dbReference type="Proteomes" id="UP000030765">
    <property type="component" value="Unassembled WGS sequence"/>
</dbReference>
<dbReference type="VEuPathDB" id="VectorBase:ASIC019642"/>
<sequence length="167" mass="17409">MLLLAATLSVTIASPRRARMAEAEELGDVAGKDVAFVDVQPEGDKVEEVATEVQNDQPAAISEVVSEVASPAQAESVATSENTPGVAAEDTVDAAETGNTATDTVAESTAKLEEENELVKETKPAEESTAKAAVDELVSKIKQIVVTLVETASEFTANWGQNEAANH</sequence>
<keyword evidence="4" id="KW-1185">Reference proteome</keyword>
<evidence type="ECO:0000313" key="2">
    <source>
        <dbReference type="EMBL" id="KFB51573.1"/>
    </source>
</evidence>
<feature type="compositionally biased region" description="Polar residues" evidence="1">
    <location>
        <begin position="97"/>
        <end position="107"/>
    </location>
</feature>
<evidence type="ECO:0000313" key="4">
    <source>
        <dbReference type="Proteomes" id="UP000030765"/>
    </source>
</evidence>
<dbReference type="AlphaFoldDB" id="A0A084WMX9"/>
<reference evidence="3" key="2">
    <citation type="submission" date="2020-05" db="UniProtKB">
        <authorList>
            <consortium name="EnsemblMetazoa"/>
        </authorList>
    </citation>
    <scope>IDENTIFICATION</scope>
</reference>
<organism evidence="2">
    <name type="scientific">Anopheles sinensis</name>
    <name type="common">Mosquito</name>
    <dbReference type="NCBI Taxonomy" id="74873"/>
    <lineage>
        <taxon>Eukaryota</taxon>
        <taxon>Metazoa</taxon>
        <taxon>Ecdysozoa</taxon>
        <taxon>Arthropoda</taxon>
        <taxon>Hexapoda</taxon>
        <taxon>Insecta</taxon>
        <taxon>Pterygota</taxon>
        <taxon>Neoptera</taxon>
        <taxon>Endopterygota</taxon>
        <taxon>Diptera</taxon>
        <taxon>Nematocera</taxon>
        <taxon>Culicoidea</taxon>
        <taxon>Culicidae</taxon>
        <taxon>Anophelinae</taxon>
        <taxon>Anopheles</taxon>
    </lineage>
</organism>
<evidence type="ECO:0000313" key="3">
    <source>
        <dbReference type="EnsemblMetazoa" id="ASIC019642-PA"/>
    </source>
</evidence>
<proteinExistence type="predicted"/>
<feature type="region of interest" description="Disordered" evidence="1">
    <location>
        <begin position="72"/>
        <end position="128"/>
    </location>
</feature>
<evidence type="ECO:0000256" key="1">
    <source>
        <dbReference type="SAM" id="MobiDB-lite"/>
    </source>
</evidence>
<feature type="compositionally biased region" description="Basic and acidic residues" evidence="1">
    <location>
        <begin position="110"/>
        <end position="128"/>
    </location>
</feature>
<protein>
    <submittedName>
        <fullName evidence="2 3">Membrane protein</fullName>
    </submittedName>
</protein>
<accession>A0A084WMX9</accession>